<dbReference type="GO" id="GO:0000105">
    <property type="term" value="P:L-histidine biosynthetic process"/>
    <property type="evidence" value="ECO:0007669"/>
    <property type="project" value="UniProtKB-UniRule"/>
</dbReference>
<keyword evidence="5 8" id="KW-0378">Hydrolase</keyword>
<organism evidence="10 11">
    <name type="scientific">Pusillibacter faecalis</name>
    <dbReference type="NCBI Taxonomy" id="2714358"/>
    <lineage>
        <taxon>Bacteria</taxon>
        <taxon>Bacillati</taxon>
        <taxon>Bacillota</taxon>
        <taxon>Clostridia</taxon>
        <taxon>Eubacteriales</taxon>
        <taxon>Oscillospiraceae</taxon>
        <taxon>Pusillibacter</taxon>
    </lineage>
</organism>
<proteinExistence type="inferred from homology"/>
<evidence type="ECO:0000256" key="4">
    <source>
        <dbReference type="ARBA" id="ARBA00022605"/>
    </source>
</evidence>
<dbReference type="NCBIfam" id="NF005996">
    <property type="entry name" value="PRK08123.1"/>
    <property type="match status" value="1"/>
</dbReference>
<name>A0A810Q943_9FIRM</name>
<dbReference type="RefSeq" id="WP_213543166.1">
    <property type="nucleotide sequence ID" value="NZ_AP023420.1"/>
</dbReference>
<keyword evidence="11" id="KW-1185">Reference proteome</keyword>
<sequence>MTALDKKDLHVHTPFCPHRHTDAPLEAYLAAAERAGMAEVAFTEHAPLPIPLERTQYEENPNLSADGVDAYFAGMQAFREHYTGPVRMRIGLEVEYFEGCEEKTGHILEAYGPRMEDGLISVHNLLVDGCYLNLDYRHNIIAAVKAVGARKLGEIYYRTLIRSVTADLGPWRPRRVGHPTLLGRCGRLFPEFYDNLPVMEEFILVVKEQECALELNTSGVLYPDDCGQIYGEALLPLIQKHRVPVSLGSDAHEPERIGGGFDLPVIQENLKTLLPVWEA</sequence>
<evidence type="ECO:0000256" key="5">
    <source>
        <dbReference type="ARBA" id="ARBA00022801"/>
    </source>
</evidence>
<evidence type="ECO:0000256" key="3">
    <source>
        <dbReference type="ARBA" id="ARBA00013085"/>
    </source>
</evidence>
<keyword evidence="4 8" id="KW-0028">Amino-acid biosynthesis</keyword>
<dbReference type="InterPro" id="IPR010140">
    <property type="entry name" value="Histidinol_P_phosphatase_HisJ"/>
</dbReference>
<gene>
    <name evidence="10" type="primary">hisK_2</name>
    <name evidence="10" type="ORF">MM59RIKEN_18130</name>
</gene>
<evidence type="ECO:0000259" key="9">
    <source>
        <dbReference type="Pfam" id="PF02811"/>
    </source>
</evidence>
<dbReference type="EMBL" id="AP023420">
    <property type="protein sequence ID" value="BCK84494.1"/>
    <property type="molecule type" value="Genomic_DNA"/>
</dbReference>
<dbReference type="KEGG" id="pfaa:MM59RIKEN_18130"/>
<dbReference type="PANTHER" id="PTHR21039">
    <property type="entry name" value="HISTIDINOL PHOSPHATASE-RELATED"/>
    <property type="match status" value="1"/>
</dbReference>
<accession>A0A810Q943</accession>
<dbReference type="PANTHER" id="PTHR21039:SF0">
    <property type="entry name" value="HISTIDINOL-PHOSPHATASE"/>
    <property type="match status" value="1"/>
</dbReference>
<dbReference type="SUPFAM" id="SSF89550">
    <property type="entry name" value="PHP domain-like"/>
    <property type="match status" value="1"/>
</dbReference>
<comment type="catalytic activity">
    <reaction evidence="7 8">
        <text>L-histidinol phosphate + H2O = L-histidinol + phosphate</text>
        <dbReference type="Rhea" id="RHEA:14465"/>
        <dbReference type="ChEBI" id="CHEBI:15377"/>
        <dbReference type="ChEBI" id="CHEBI:43474"/>
        <dbReference type="ChEBI" id="CHEBI:57699"/>
        <dbReference type="ChEBI" id="CHEBI:57980"/>
        <dbReference type="EC" id="3.1.3.15"/>
    </reaction>
</comment>
<dbReference type="InterPro" id="IPR016195">
    <property type="entry name" value="Pol/histidinol_Pase-like"/>
</dbReference>
<dbReference type="GO" id="GO:0004401">
    <property type="term" value="F:histidinol-phosphatase activity"/>
    <property type="evidence" value="ECO:0007669"/>
    <property type="project" value="UniProtKB-UniRule"/>
</dbReference>
<comment type="pathway">
    <text evidence="1 8">Amino-acid biosynthesis; L-histidine biosynthesis; L-histidine from 5-phospho-alpha-D-ribose 1-diphosphate: step 8/9.</text>
</comment>
<dbReference type="UniPathway" id="UPA00031">
    <property type="reaction ID" value="UER00013"/>
</dbReference>
<keyword evidence="6 8" id="KW-0368">Histidine biosynthesis</keyword>
<dbReference type="GO" id="GO:0005737">
    <property type="term" value="C:cytoplasm"/>
    <property type="evidence" value="ECO:0007669"/>
    <property type="project" value="TreeGrafter"/>
</dbReference>
<dbReference type="Proteomes" id="UP000679848">
    <property type="component" value="Chromosome"/>
</dbReference>
<evidence type="ECO:0000256" key="6">
    <source>
        <dbReference type="ARBA" id="ARBA00023102"/>
    </source>
</evidence>
<dbReference type="Pfam" id="PF02811">
    <property type="entry name" value="PHP"/>
    <property type="match status" value="1"/>
</dbReference>
<dbReference type="InterPro" id="IPR004013">
    <property type="entry name" value="PHP_dom"/>
</dbReference>
<evidence type="ECO:0000313" key="11">
    <source>
        <dbReference type="Proteomes" id="UP000679848"/>
    </source>
</evidence>
<evidence type="ECO:0000256" key="8">
    <source>
        <dbReference type="RuleBase" id="RU366003"/>
    </source>
</evidence>
<protein>
    <recommendedName>
        <fullName evidence="3 8">Histidinol-phosphatase</fullName>
        <shortName evidence="8">HolPase</shortName>
        <ecNumber evidence="3 8">3.1.3.15</ecNumber>
    </recommendedName>
</protein>
<evidence type="ECO:0000256" key="2">
    <source>
        <dbReference type="ARBA" id="ARBA00009152"/>
    </source>
</evidence>
<dbReference type="AlphaFoldDB" id="A0A810Q943"/>
<evidence type="ECO:0000256" key="7">
    <source>
        <dbReference type="ARBA" id="ARBA00049158"/>
    </source>
</evidence>
<evidence type="ECO:0000313" key="10">
    <source>
        <dbReference type="EMBL" id="BCK84494.1"/>
    </source>
</evidence>
<dbReference type="Gene3D" id="3.20.20.140">
    <property type="entry name" value="Metal-dependent hydrolases"/>
    <property type="match status" value="1"/>
</dbReference>
<dbReference type="EC" id="3.1.3.15" evidence="3 8"/>
<feature type="domain" description="PHP" evidence="9">
    <location>
        <begin position="8"/>
        <end position="218"/>
    </location>
</feature>
<dbReference type="NCBIfam" id="TIGR01856">
    <property type="entry name" value="hisJ_fam"/>
    <property type="match status" value="1"/>
</dbReference>
<evidence type="ECO:0000256" key="1">
    <source>
        <dbReference type="ARBA" id="ARBA00004970"/>
    </source>
</evidence>
<reference evidence="10" key="1">
    <citation type="submission" date="2020-09" db="EMBL/GenBank/DDBJ databases">
        <title>New species isolated from human feces.</title>
        <authorList>
            <person name="Kitahara M."/>
            <person name="Shigeno Y."/>
            <person name="Shime M."/>
            <person name="Matsumoto Y."/>
            <person name="Nakamura S."/>
            <person name="Motooka D."/>
            <person name="Fukuoka S."/>
            <person name="Nishikawa H."/>
            <person name="Benno Y."/>
        </authorList>
    </citation>
    <scope>NUCLEOTIDE SEQUENCE</scope>
    <source>
        <strain evidence="10">MM59</strain>
    </source>
</reference>
<comment type="similarity">
    <text evidence="2 8">Belongs to the PHP hydrolase family. HisK subfamily.</text>
</comment>